<accession>X0LUZ3</accession>
<dbReference type="HOGENOM" id="CLU_2757870_0_0_1"/>
<evidence type="ECO:0000313" key="1">
    <source>
        <dbReference type="EMBL" id="EXM12320.1"/>
    </source>
</evidence>
<organism evidence="1">
    <name type="scientific">Fusarium oxysporum f. sp. vasinfectum 25433</name>
    <dbReference type="NCBI Taxonomy" id="1089449"/>
    <lineage>
        <taxon>Eukaryota</taxon>
        <taxon>Fungi</taxon>
        <taxon>Dikarya</taxon>
        <taxon>Ascomycota</taxon>
        <taxon>Pezizomycotina</taxon>
        <taxon>Sordariomycetes</taxon>
        <taxon>Hypocreomycetidae</taxon>
        <taxon>Hypocreales</taxon>
        <taxon>Nectriaceae</taxon>
        <taxon>Fusarium</taxon>
        <taxon>Fusarium oxysporum species complex</taxon>
    </lineage>
</organism>
<dbReference type="EMBL" id="KK035685">
    <property type="protein sequence ID" value="EXM12320.1"/>
    <property type="molecule type" value="Genomic_DNA"/>
</dbReference>
<dbReference type="Proteomes" id="UP000030701">
    <property type="component" value="Unassembled WGS sequence"/>
</dbReference>
<name>X0LUZ3_FUSOX</name>
<reference evidence="1" key="1">
    <citation type="submission" date="2011-11" db="EMBL/GenBank/DDBJ databases">
        <title>The Genome Sequence of Fusarium oxysporum Cotton.</title>
        <authorList>
            <consortium name="The Broad Institute Genome Sequencing Platform"/>
            <person name="Ma L.-J."/>
            <person name="Gale L.R."/>
            <person name="Schwartz D.C."/>
            <person name="Zhou S."/>
            <person name="Corby-Kistler H."/>
            <person name="Young S.K."/>
            <person name="Zeng Q."/>
            <person name="Gargeya S."/>
            <person name="Fitzgerald M."/>
            <person name="Haas B."/>
            <person name="Abouelleil A."/>
            <person name="Alvarado L."/>
            <person name="Arachchi H.M."/>
            <person name="Berlin A."/>
            <person name="Brown A."/>
            <person name="Chapman S.B."/>
            <person name="Chen Z."/>
            <person name="Dunbar C."/>
            <person name="Freedman E."/>
            <person name="Gearin G."/>
            <person name="Goldberg J."/>
            <person name="Griggs A."/>
            <person name="Gujja S."/>
            <person name="Heiman D."/>
            <person name="Howarth C."/>
            <person name="Larson L."/>
            <person name="Lui A."/>
            <person name="MacDonald P.J.P."/>
            <person name="Montmayeur A."/>
            <person name="Murphy C."/>
            <person name="Neiman D."/>
            <person name="Pearson M."/>
            <person name="Priest M."/>
            <person name="Roberts A."/>
            <person name="Saif S."/>
            <person name="Shea T."/>
            <person name="Shenoy N."/>
            <person name="Sisk P."/>
            <person name="Stolte C."/>
            <person name="Sykes S."/>
            <person name="Wortman J."/>
            <person name="Nusbaum C."/>
            <person name="Birren B."/>
        </authorList>
    </citation>
    <scope>NUCLEOTIDE SEQUENCE [LARGE SCALE GENOMIC DNA]</scope>
    <source>
        <strain evidence="1">25433</strain>
    </source>
</reference>
<gene>
    <name evidence="1" type="ORF">FOTG_19179</name>
</gene>
<proteinExistence type="predicted"/>
<sequence>MNGFGSSGPCSTLKKMRIEGLKHVNMPVIYSNKTGQSGILAGRRPKVPYYYCRLRAVPPITPSITLAKWA</sequence>
<protein>
    <submittedName>
        <fullName evidence="1">Uncharacterized protein</fullName>
    </submittedName>
</protein>
<reference evidence="1" key="2">
    <citation type="submission" date="2014-03" db="EMBL/GenBank/DDBJ databases">
        <title>The Genome Annotation of Fusarium oxysporum Cotton.</title>
        <authorList>
            <consortium name="The Broad Institute Genomics Platform"/>
            <person name="Ma L.-J."/>
            <person name="Corby-Kistler H."/>
            <person name="Broz K."/>
            <person name="Gale L.R."/>
            <person name="Jonkers W."/>
            <person name="O'Donnell K."/>
            <person name="Ploetz R."/>
            <person name="Steinberg C."/>
            <person name="Schwartz D.C."/>
            <person name="VanEtten H."/>
            <person name="Zhou S."/>
            <person name="Young S.K."/>
            <person name="Zeng Q."/>
            <person name="Gargeya S."/>
            <person name="Fitzgerald M."/>
            <person name="Abouelleil A."/>
            <person name="Alvarado L."/>
            <person name="Chapman S.B."/>
            <person name="Gainer-Dewar J."/>
            <person name="Goldberg J."/>
            <person name="Griggs A."/>
            <person name="Gujja S."/>
            <person name="Hansen M."/>
            <person name="Howarth C."/>
            <person name="Imamovic A."/>
            <person name="Ireland A."/>
            <person name="Larimer J."/>
            <person name="McCowan C."/>
            <person name="Murphy C."/>
            <person name="Pearson M."/>
            <person name="Poon T.W."/>
            <person name="Priest M."/>
            <person name="Roberts A."/>
            <person name="Saif S."/>
            <person name="Shea T."/>
            <person name="Sykes S."/>
            <person name="Wortman J."/>
            <person name="Nusbaum C."/>
            <person name="Birren B."/>
        </authorList>
    </citation>
    <scope>NUCLEOTIDE SEQUENCE</scope>
    <source>
        <strain evidence="1">25433</strain>
    </source>
</reference>
<dbReference type="AlphaFoldDB" id="X0LUZ3"/>